<reference evidence="6" key="1">
    <citation type="submission" date="2022-09" db="EMBL/GenBank/DDBJ databases">
        <authorList>
            <person name="De Moura G.S."/>
            <person name="Carvalho E."/>
            <person name="Ramos Sanchez E.M."/>
            <person name="Sellera F.P."/>
            <person name="Marques M.F.S."/>
            <person name="Heinemann M.B."/>
            <person name="De Vliegher S."/>
            <person name="Souza F.N."/>
            <person name="Mota R.A."/>
        </authorList>
    </citation>
    <scope>NUCLEOTIDE SEQUENCE</scope>
    <source>
        <strain evidence="6">BR656</strain>
    </source>
</reference>
<sequence>MHLGVILNRVFRTKYNPLFQYIVKHQNEIDKLYFILPLEDLTDASEVKRDYYHKVVKGFVNALDKHDIQPHIVTYEKLGELAETLALSHVLVAKDIMSYHKEIYDYPHVKKAFENHQVTVIGQRVNHYFEPTKTFNKQQQPYKVFTSFYKANRKDLVHTPKKNYQFKHLAQIAEKGLNQSDLNFKNNKDLEQLARKRWGEFLNGDIAHYDKLIDDVSQDFVSGLGKYLAYGLLDIREIINDLLEGYDSDETNYEGFIREVIFREFYYVLMTQYPEAATKSFSEKYRNMKWSYNKAHFEAWKKGQTGYPIVDAAMKKLNRTGYMHNRLRMIVSQFLTKNLFIDWTWGENYFRQNLIDYDNASNVHGWQWSASTGTDAVPYFRMFNPIRQSEKFDSNGYFIKSEIELFKEVPTHFIHNPTLYRSELYEKYNIEFDKDYPNSIVNHNESRKYVLEKFKSINKY</sequence>
<dbReference type="InterPro" id="IPR036134">
    <property type="entry name" value="Crypto/Photolyase_FAD-like_sf"/>
</dbReference>
<keyword evidence="2 4" id="KW-0285">Flavoprotein</keyword>
<dbReference type="SUPFAM" id="SSF48173">
    <property type="entry name" value="Cryptochrome/photolyase FAD-binding domain"/>
    <property type="match status" value="1"/>
</dbReference>
<dbReference type="PROSITE" id="PS51645">
    <property type="entry name" value="PHR_CRY_ALPHA_BETA"/>
    <property type="match status" value="1"/>
</dbReference>
<evidence type="ECO:0000313" key="7">
    <source>
        <dbReference type="Proteomes" id="UP001176210"/>
    </source>
</evidence>
<dbReference type="EMBL" id="JAPNQM010000004">
    <property type="protein sequence ID" value="MDL0117132.1"/>
    <property type="molecule type" value="Genomic_DNA"/>
</dbReference>
<dbReference type="InterPro" id="IPR002081">
    <property type="entry name" value="Cryptochrome/DNA_photolyase_1"/>
</dbReference>
<comment type="cofactor">
    <cofactor evidence="1">
        <name>FAD</name>
        <dbReference type="ChEBI" id="CHEBI:57692"/>
    </cofactor>
</comment>
<evidence type="ECO:0000256" key="1">
    <source>
        <dbReference type="ARBA" id="ARBA00001974"/>
    </source>
</evidence>
<organism evidence="6 7">
    <name type="scientific">Mammaliicoccus sciuri</name>
    <name type="common">Staphylococcus sciuri</name>
    <dbReference type="NCBI Taxonomy" id="1296"/>
    <lineage>
        <taxon>Bacteria</taxon>
        <taxon>Bacillati</taxon>
        <taxon>Bacillota</taxon>
        <taxon>Bacilli</taxon>
        <taxon>Bacillales</taxon>
        <taxon>Staphylococcaceae</taxon>
        <taxon>Mammaliicoccus</taxon>
    </lineage>
</organism>
<dbReference type="Pfam" id="PF00875">
    <property type="entry name" value="DNA_photolyase"/>
    <property type="match status" value="1"/>
</dbReference>
<dbReference type="SUPFAM" id="SSF52425">
    <property type="entry name" value="Cryptochrome/photolyase, N-terminal domain"/>
    <property type="match status" value="1"/>
</dbReference>
<keyword evidence="4" id="KW-0157">Chromophore</keyword>
<dbReference type="InterPro" id="IPR005101">
    <property type="entry name" value="Cryptochr/Photolyase_FAD-bd"/>
</dbReference>
<dbReference type="PANTHER" id="PTHR11455">
    <property type="entry name" value="CRYPTOCHROME"/>
    <property type="match status" value="1"/>
</dbReference>
<accession>A0ABT7HYV4</accession>
<keyword evidence="7" id="KW-1185">Reference proteome</keyword>
<evidence type="ECO:0000259" key="5">
    <source>
        <dbReference type="PROSITE" id="PS51645"/>
    </source>
</evidence>
<evidence type="ECO:0000256" key="2">
    <source>
        <dbReference type="ARBA" id="ARBA00022630"/>
    </source>
</evidence>
<evidence type="ECO:0000256" key="3">
    <source>
        <dbReference type="ARBA" id="ARBA00022827"/>
    </source>
</evidence>
<dbReference type="InterPro" id="IPR036155">
    <property type="entry name" value="Crypto/Photolyase_N_sf"/>
</dbReference>
<dbReference type="InterPro" id="IPR006050">
    <property type="entry name" value="DNA_photolyase_N"/>
</dbReference>
<protein>
    <submittedName>
        <fullName evidence="6">Deoxyribodipyrimidine photo-lyase</fullName>
    </submittedName>
</protein>
<dbReference type="Gene3D" id="1.10.579.10">
    <property type="entry name" value="DNA Cyclobutane Dipyrimidine Photolyase, subunit A, domain 3"/>
    <property type="match status" value="1"/>
</dbReference>
<dbReference type="RefSeq" id="WP_232193991.1">
    <property type="nucleotide sequence ID" value="NZ_CP120185.1"/>
</dbReference>
<dbReference type="Pfam" id="PF03441">
    <property type="entry name" value="FAD_binding_7"/>
    <property type="match status" value="1"/>
</dbReference>
<dbReference type="Gene3D" id="3.40.50.620">
    <property type="entry name" value="HUPs"/>
    <property type="match status" value="1"/>
</dbReference>
<comment type="similarity">
    <text evidence="4">Belongs to the DNA photolyase family.</text>
</comment>
<feature type="domain" description="Photolyase/cryptochrome alpha/beta" evidence="5">
    <location>
        <begin position="1"/>
        <end position="128"/>
    </location>
</feature>
<gene>
    <name evidence="6" type="ORF">OWO77_09175</name>
</gene>
<evidence type="ECO:0000256" key="4">
    <source>
        <dbReference type="RuleBase" id="RU004182"/>
    </source>
</evidence>
<dbReference type="Proteomes" id="UP001176210">
    <property type="component" value="Unassembled WGS sequence"/>
</dbReference>
<keyword evidence="3 4" id="KW-0274">FAD</keyword>
<comment type="caution">
    <text evidence="6">The sequence shown here is derived from an EMBL/GenBank/DDBJ whole genome shotgun (WGS) entry which is preliminary data.</text>
</comment>
<proteinExistence type="inferred from homology"/>
<dbReference type="PRINTS" id="PR00147">
    <property type="entry name" value="DNAPHOTLYASE"/>
</dbReference>
<dbReference type="PANTHER" id="PTHR11455:SF9">
    <property type="entry name" value="CRYPTOCHROME CIRCADIAN CLOCK 5 ISOFORM X1"/>
    <property type="match status" value="1"/>
</dbReference>
<evidence type="ECO:0000313" key="6">
    <source>
        <dbReference type="EMBL" id="MDL0117132.1"/>
    </source>
</evidence>
<dbReference type="Gene3D" id="1.25.40.80">
    <property type="match status" value="1"/>
</dbReference>
<reference evidence="6" key="2">
    <citation type="journal article" date="2023" name="Vet. Microbiol.">
        <title>Emergence of livestock-associated Mammaliicoccus sciuri ST71 co-harbouring mecA and mecC genes in Brazil.</title>
        <authorList>
            <person name="de Moura G.S."/>
            <person name="de Carvalho E."/>
            <person name="Ramos Sanchez E.M."/>
            <person name="Sellera F.P."/>
            <person name="Marques M.F.S."/>
            <person name="Heinemann M.B."/>
            <person name="De Vliegher S."/>
            <person name="Souza F.N."/>
            <person name="Mota R.A."/>
        </authorList>
    </citation>
    <scope>NUCLEOTIDE SEQUENCE</scope>
    <source>
        <strain evidence="6">BR656</strain>
    </source>
</reference>
<dbReference type="InterPro" id="IPR014729">
    <property type="entry name" value="Rossmann-like_a/b/a_fold"/>
</dbReference>
<name>A0ABT7HYV4_MAMSC</name>